<feature type="domain" description="IclR-ED" evidence="5">
    <location>
        <begin position="134"/>
        <end position="316"/>
    </location>
</feature>
<evidence type="ECO:0000259" key="4">
    <source>
        <dbReference type="PROSITE" id="PS51077"/>
    </source>
</evidence>
<evidence type="ECO:0000256" key="2">
    <source>
        <dbReference type="ARBA" id="ARBA00023125"/>
    </source>
</evidence>
<dbReference type="InterPro" id="IPR005471">
    <property type="entry name" value="Tscrpt_reg_IclR_N"/>
</dbReference>
<dbReference type="SUPFAM" id="SSF46785">
    <property type="entry name" value="Winged helix' DNA-binding domain"/>
    <property type="match status" value="1"/>
</dbReference>
<dbReference type="Proteomes" id="UP001279642">
    <property type="component" value="Unassembled WGS sequence"/>
</dbReference>
<gene>
    <name evidence="6" type="ORF">SMD27_12325</name>
</gene>
<evidence type="ECO:0000313" key="7">
    <source>
        <dbReference type="Proteomes" id="UP001279642"/>
    </source>
</evidence>
<dbReference type="PROSITE" id="PS51077">
    <property type="entry name" value="HTH_ICLR"/>
    <property type="match status" value="1"/>
</dbReference>
<dbReference type="PROSITE" id="PS51078">
    <property type="entry name" value="ICLR_ED"/>
    <property type="match status" value="1"/>
</dbReference>
<evidence type="ECO:0000313" key="6">
    <source>
        <dbReference type="EMBL" id="MDY0883633.1"/>
    </source>
</evidence>
<dbReference type="PANTHER" id="PTHR30136:SF24">
    <property type="entry name" value="HTH-TYPE TRANSCRIPTIONAL REPRESSOR ALLR"/>
    <property type="match status" value="1"/>
</dbReference>
<reference evidence="6 7" key="1">
    <citation type="journal article" date="2016" name="Antonie Van Leeuwenhoek">
        <title>Dongia soli sp. nov., isolated from soil from Dokdo, Korea.</title>
        <authorList>
            <person name="Kim D.U."/>
            <person name="Lee H."/>
            <person name="Kim H."/>
            <person name="Kim S.G."/>
            <person name="Ka J.O."/>
        </authorList>
    </citation>
    <scope>NUCLEOTIDE SEQUENCE [LARGE SCALE GENOMIC DNA]</scope>
    <source>
        <strain evidence="6 7">D78</strain>
    </source>
</reference>
<dbReference type="SMART" id="SM00346">
    <property type="entry name" value="HTH_ICLR"/>
    <property type="match status" value="1"/>
</dbReference>
<dbReference type="InterPro" id="IPR014757">
    <property type="entry name" value="Tscrpt_reg_IclR_C"/>
</dbReference>
<keyword evidence="2" id="KW-0238">DNA-binding</keyword>
<accession>A0ABU5EB85</accession>
<organism evidence="6 7">
    <name type="scientific">Dongia soli</name>
    <dbReference type="NCBI Taxonomy" id="600628"/>
    <lineage>
        <taxon>Bacteria</taxon>
        <taxon>Pseudomonadati</taxon>
        <taxon>Pseudomonadota</taxon>
        <taxon>Alphaproteobacteria</taxon>
        <taxon>Rhodospirillales</taxon>
        <taxon>Dongiaceae</taxon>
        <taxon>Dongia</taxon>
    </lineage>
</organism>
<dbReference type="InterPro" id="IPR050707">
    <property type="entry name" value="HTH_MetabolicPath_Reg"/>
</dbReference>
<proteinExistence type="predicted"/>
<dbReference type="Pfam" id="PF09339">
    <property type="entry name" value="HTH_IclR"/>
    <property type="match status" value="1"/>
</dbReference>
<comment type="caution">
    <text evidence="6">The sequence shown here is derived from an EMBL/GenBank/DDBJ whole genome shotgun (WGS) entry which is preliminary data.</text>
</comment>
<dbReference type="PANTHER" id="PTHR30136">
    <property type="entry name" value="HELIX-TURN-HELIX TRANSCRIPTIONAL REGULATOR, ICLR FAMILY"/>
    <property type="match status" value="1"/>
</dbReference>
<dbReference type="InterPro" id="IPR036388">
    <property type="entry name" value="WH-like_DNA-bd_sf"/>
</dbReference>
<dbReference type="SUPFAM" id="SSF55781">
    <property type="entry name" value="GAF domain-like"/>
    <property type="match status" value="1"/>
</dbReference>
<dbReference type="EMBL" id="JAXCLW010000003">
    <property type="protein sequence ID" value="MDY0883633.1"/>
    <property type="molecule type" value="Genomic_DNA"/>
</dbReference>
<evidence type="ECO:0000259" key="5">
    <source>
        <dbReference type="PROSITE" id="PS51078"/>
    </source>
</evidence>
<dbReference type="InterPro" id="IPR036390">
    <property type="entry name" value="WH_DNA-bd_sf"/>
</dbReference>
<keyword evidence="1" id="KW-0805">Transcription regulation</keyword>
<name>A0ABU5EB85_9PROT</name>
<dbReference type="Gene3D" id="1.10.10.10">
    <property type="entry name" value="Winged helix-like DNA-binding domain superfamily/Winged helix DNA-binding domain"/>
    <property type="match status" value="1"/>
</dbReference>
<dbReference type="Pfam" id="PF01614">
    <property type="entry name" value="IclR_C"/>
    <property type="match status" value="1"/>
</dbReference>
<sequence>MIIRSSFFCQHGNRPRSAAIDSPGFFWQLSVIARIVRIFMATQLNPSKLRTVVERRRKESSEQENNAAADSPLDRYFRVLEVVANFPNGVTLVQMVEVLGLPKTTVHRLIKGLVASGALAALTPRYGPYVLGSRFRNILYSGMPDDWIDWLARPILKELADKTGETCFVARLSDFNIHSVAMVTPENDVRSYVVPGRTLTPHGASSAKAILAFQPEAIIRAILPSPLPAITDNTKTRLKDLLKEYEEIRETNLAYCVGEDIPGFAGIASPIHVPSIGVKYSVAVTGTIDDLIIKNKKKYSALVRSVSERLAAAMIIRLSQTGQVSI</sequence>
<evidence type="ECO:0000256" key="1">
    <source>
        <dbReference type="ARBA" id="ARBA00023015"/>
    </source>
</evidence>
<feature type="domain" description="HTH iclR-type" evidence="4">
    <location>
        <begin position="70"/>
        <end position="133"/>
    </location>
</feature>
<dbReference type="Gene3D" id="3.30.450.40">
    <property type="match status" value="1"/>
</dbReference>
<evidence type="ECO:0000256" key="3">
    <source>
        <dbReference type="ARBA" id="ARBA00023163"/>
    </source>
</evidence>
<keyword evidence="7" id="KW-1185">Reference proteome</keyword>
<keyword evidence="3" id="KW-0804">Transcription</keyword>
<dbReference type="RefSeq" id="WP_320508707.1">
    <property type="nucleotide sequence ID" value="NZ_JAXCLW010000003.1"/>
</dbReference>
<protein>
    <submittedName>
        <fullName evidence="6">IclR family transcriptional regulator</fullName>
    </submittedName>
</protein>
<dbReference type="InterPro" id="IPR029016">
    <property type="entry name" value="GAF-like_dom_sf"/>
</dbReference>